<accession>A0A3R6YJ84</accession>
<reference evidence="1 2" key="1">
    <citation type="submission" date="2018-07" db="EMBL/GenBank/DDBJ databases">
        <title>Genome sequences of six Lactobacillus spp. isolated from bumble bee guts.</title>
        <authorList>
            <person name="Motta E.V.S."/>
            <person name="Moran N.A."/>
        </authorList>
    </citation>
    <scope>NUCLEOTIDE SEQUENCE [LARGE SCALE GENOMIC DNA]</scope>
    <source>
        <strain evidence="1 2">LV-8.1</strain>
    </source>
</reference>
<name>A0A3R6YJ84_9LACO</name>
<dbReference type="Proteomes" id="UP000284822">
    <property type="component" value="Unassembled WGS sequence"/>
</dbReference>
<organism evidence="1 2">
    <name type="scientific">Bombilactobacillus bombi</name>
    <dbReference type="NCBI Taxonomy" id="1303590"/>
    <lineage>
        <taxon>Bacteria</taxon>
        <taxon>Bacillati</taxon>
        <taxon>Bacillota</taxon>
        <taxon>Bacilli</taxon>
        <taxon>Lactobacillales</taxon>
        <taxon>Lactobacillaceae</taxon>
        <taxon>Bombilactobacillus</taxon>
    </lineage>
</organism>
<dbReference type="InterPro" id="IPR021351">
    <property type="entry name" value="DUF2969"/>
</dbReference>
<evidence type="ECO:0000313" key="1">
    <source>
        <dbReference type="EMBL" id="RHW46854.1"/>
    </source>
</evidence>
<dbReference type="AlphaFoldDB" id="A0A3R6YJ84"/>
<sequence>MKMRLFLENFIPKDERTLMSKKERSFNVELQEISDINWSVIVSSKKRSQTVAHISKLDEHHYEVEQVSTSVAPKVVVNSLDEALNSALMQFNLHLH</sequence>
<dbReference type="Pfam" id="PF11184">
    <property type="entry name" value="DUF2969"/>
    <property type="match status" value="1"/>
</dbReference>
<evidence type="ECO:0000313" key="2">
    <source>
        <dbReference type="Proteomes" id="UP000284822"/>
    </source>
</evidence>
<protein>
    <recommendedName>
        <fullName evidence="3">DUF2969 domain-containing protein</fullName>
    </recommendedName>
</protein>
<proteinExistence type="predicted"/>
<comment type="caution">
    <text evidence="1">The sequence shown here is derived from an EMBL/GenBank/DDBJ whole genome shotgun (WGS) entry which is preliminary data.</text>
</comment>
<gene>
    <name evidence="1" type="ORF">DS832_05030</name>
</gene>
<dbReference type="EMBL" id="QOCS01000009">
    <property type="protein sequence ID" value="RHW46854.1"/>
    <property type="molecule type" value="Genomic_DNA"/>
</dbReference>
<evidence type="ECO:0008006" key="3">
    <source>
        <dbReference type="Google" id="ProtNLM"/>
    </source>
</evidence>